<keyword evidence="2" id="KW-1133">Transmembrane helix</keyword>
<dbReference type="PANTHER" id="PTHR30469:SF36">
    <property type="entry name" value="BLL3903 PROTEIN"/>
    <property type="match status" value="1"/>
</dbReference>
<gene>
    <name evidence="6" type="ORF">Q2T41_02960</name>
</gene>
<dbReference type="Pfam" id="PF25989">
    <property type="entry name" value="YknX_C"/>
    <property type="match status" value="1"/>
</dbReference>
<dbReference type="Pfam" id="PF25954">
    <property type="entry name" value="Beta-barrel_RND_2"/>
    <property type="match status" value="1"/>
</dbReference>
<dbReference type="InterPro" id="IPR058637">
    <property type="entry name" value="YknX-like_C"/>
</dbReference>
<reference evidence="6" key="1">
    <citation type="journal article" date="2014" name="Int. J. Syst. Evol. Microbiol.">
        <title>Complete genome of a new Firmicutes species belonging to the dominant human colonic microbiota ('Ruminococcus bicirculans') reveals two chromosomes and a selective capacity to utilize plant glucans.</title>
        <authorList>
            <consortium name="NISC Comparative Sequencing Program"/>
            <person name="Wegmann U."/>
            <person name="Louis P."/>
            <person name="Goesmann A."/>
            <person name="Henrissat B."/>
            <person name="Duncan S.H."/>
            <person name="Flint H.J."/>
        </authorList>
    </citation>
    <scope>NUCLEOTIDE SEQUENCE</scope>
    <source>
        <strain evidence="6">CECT 8869</strain>
    </source>
</reference>
<keyword evidence="2" id="KW-0472">Membrane</keyword>
<comment type="similarity">
    <text evidence="1">Belongs to the membrane fusion protein (MFP) (TC 8.A.1) family.</text>
</comment>
<feature type="domain" description="Multidrug resistance protein MdtA-like barrel-sandwich hybrid" evidence="3">
    <location>
        <begin position="68"/>
        <end position="187"/>
    </location>
</feature>
<feature type="domain" description="YknX-like C-terminal permuted SH3-like" evidence="5">
    <location>
        <begin position="280"/>
        <end position="347"/>
    </location>
</feature>
<evidence type="ECO:0000259" key="5">
    <source>
        <dbReference type="Pfam" id="PF25989"/>
    </source>
</evidence>
<feature type="domain" description="CusB-like beta-barrel" evidence="4">
    <location>
        <begin position="202"/>
        <end position="272"/>
    </location>
</feature>
<dbReference type="NCBIfam" id="TIGR01730">
    <property type="entry name" value="RND_mfp"/>
    <property type="match status" value="1"/>
</dbReference>
<protein>
    <submittedName>
        <fullName evidence="6">Efflux RND transporter periplasmic adaptor subunit</fullName>
    </submittedName>
</protein>
<dbReference type="Gene3D" id="2.40.420.20">
    <property type="match status" value="1"/>
</dbReference>
<dbReference type="InterPro" id="IPR058792">
    <property type="entry name" value="Beta-barrel_RND_2"/>
</dbReference>
<accession>A0ABT8RL01</accession>
<evidence type="ECO:0000256" key="1">
    <source>
        <dbReference type="ARBA" id="ARBA00009477"/>
    </source>
</evidence>
<dbReference type="Gene3D" id="1.10.287.470">
    <property type="entry name" value="Helix hairpin bin"/>
    <property type="match status" value="1"/>
</dbReference>
<dbReference type="InterPro" id="IPR058625">
    <property type="entry name" value="MdtA-like_BSH"/>
</dbReference>
<proteinExistence type="inferred from homology"/>
<evidence type="ECO:0000259" key="4">
    <source>
        <dbReference type="Pfam" id="PF25954"/>
    </source>
</evidence>
<dbReference type="PANTHER" id="PTHR30469">
    <property type="entry name" value="MULTIDRUG RESISTANCE PROTEIN MDTA"/>
    <property type="match status" value="1"/>
</dbReference>
<dbReference type="EMBL" id="JAUKUC010000001">
    <property type="protein sequence ID" value="MDO1511625.1"/>
    <property type="molecule type" value="Genomic_DNA"/>
</dbReference>
<dbReference type="Gene3D" id="2.40.30.170">
    <property type="match status" value="1"/>
</dbReference>
<reference evidence="6" key="2">
    <citation type="submission" date="2023-06" db="EMBL/GenBank/DDBJ databases">
        <authorList>
            <person name="Lucena T."/>
            <person name="Sun Q."/>
        </authorList>
    </citation>
    <scope>NUCLEOTIDE SEQUENCE</scope>
    <source>
        <strain evidence="6">CECT 8869</strain>
    </source>
</reference>
<keyword evidence="2" id="KW-0812">Transmembrane</keyword>
<dbReference type="RefSeq" id="WP_304434879.1">
    <property type="nucleotide sequence ID" value="NZ_JAUKUC010000001.1"/>
</dbReference>
<organism evidence="6 7">
    <name type="scientific">Maribacter confluentis</name>
    <dbReference type="NCBI Taxonomy" id="1656093"/>
    <lineage>
        <taxon>Bacteria</taxon>
        <taxon>Pseudomonadati</taxon>
        <taxon>Bacteroidota</taxon>
        <taxon>Flavobacteriia</taxon>
        <taxon>Flavobacteriales</taxon>
        <taxon>Flavobacteriaceae</taxon>
        <taxon>Maribacter</taxon>
    </lineage>
</organism>
<comment type="caution">
    <text evidence="6">The sequence shown here is derived from an EMBL/GenBank/DDBJ whole genome shotgun (WGS) entry which is preliminary data.</text>
</comment>
<evidence type="ECO:0000313" key="7">
    <source>
        <dbReference type="Proteomes" id="UP001168579"/>
    </source>
</evidence>
<dbReference type="Gene3D" id="2.40.50.100">
    <property type="match status" value="1"/>
</dbReference>
<evidence type="ECO:0000259" key="3">
    <source>
        <dbReference type="Pfam" id="PF25917"/>
    </source>
</evidence>
<keyword evidence="7" id="KW-1185">Reference proteome</keyword>
<name>A0ABT8RL01_9FLAO</name>
<evidence type="ECO:0000256" key="2">
    <source>
        <dbReference type="SAM" id="Phobius"/>
    </source>
</evidence>
<sequence length="359" mass="39291">MKIKYIVYSLLLIGITALIVYRINANNEIGGSKANDAVEQATSVKGMVLNAQQFNDNISLSGTIEANEQIEIRSEVSGIVERINFNEGSKVTEGQVLFKVNDIELQAQLSKVRTAQKLASENERRAKLLLEKQAISQEEYDIVSADYQSASAESQLIQAQLSKTVVRAPFSGTIGLRYISKGTYVTPQTLIAKLVNTSKLKITFSIPEKYASQVSVGSQLSFTTSDSKEEYKAKVYAIEPEVEIATRTLKMRAIAENKEGKLYPGTYANVMLPLESIDDALMVPSEALIPVQNGKRIFIAEQGKAKEIDVEIGARTGNEVRVVSGLKVGDTILTYGVMALKNGTPVNIQFEEPVTLTAE</sequence>
<dbReference type="InterPro" id="IPR006143">
    <property type="entry name" value="RND_pump_MFP"/>
</dbReference>
<evidence type="ECO:0000313" key="6">
    <source>
        <dbReference type="EMBL" id="MDO1511625.1"/>
    </source>
</evidence>
<dbReference type="SUPFAM" id="SSF111369">
    <property type="entry name" value="HlyD-like secretion proteins"/>
    <property type="match status" value="1"/>
</dbReference>
<feature type="transmembrane region" description="Helical" evidence="2">
    <location>
        <begin position="5"/>
        <end position="23"/>
    </location>
</feature>
<dbReference type="Proteomes" id="UP001168579">
    <property type="component" value="Unassembled WGS sequence"/>
</dbReference>
<dbReference type="Pfam" id="PF25917">
    <property type="entry name" value="BSH_RND"/>
    <property type="match status" value="1"/>
</dbReference>